<organism evidence="1 2">
    <name type="scientific">Aquicella lusitana</name>
    <dbReference type="NCBI Taxonomy" id="254246"/>
    <lineage>
        <taxon>Bacteria</taxon>
        <taxon>Pseudomonadati</taxon>
        <taxon>Pseudomonadota</taxon>
        <taxon>Gammaproteobacteria</taxon>
        <taxon>Legionellales</taxon>
        <taxon>Coxiellaceae</taxon>
        <taxon>Aquicella</taxon>
    </lineage>
</organism>
<keyword evidence="2" id="KW-1185">Reference proteome</keyword>
<name>A0A370G1E5_9COXI</name>
<sequence>MPKLDLLSCHEFWKNYDDPMIYKVISFMEP</sequence>
<dbReference type="Pfam" id="PF23130">
    <property type="entry name" value="IcmW"/>
    <property type="match status" value="1"/>
</dbReference>
<evidence type="ECO:0000313" key="2">
    <source>
        <dbReference type="Proteomes" id="UP000254720"/>
    </source>
</evidence>
<comment type="caution">
    <text evidence="1">The sequence shown here is derived from an EMBL/GenBank/DDBJ whole genome shotgun (WGS) entry which is preliminary data.</text>
</comment>
<proteinExistence type="predicted"/>
<protein>
    <submittedName>
        <fullName evidence="1">Uncharacterized protein</fullName>
    </submittedName>
</protein>
<gene>
    <name evidence="1" type="ORF">C8D86_1382</name>
</gene>
<reference evidence="1 2" key="1">
    <citation type="submission" date="2018-07" db="EMBL/GenBank/DDBJ databases">
        <title>Genomic Encyclopedia of Type Strains, Phase IV (KMG-IV): sequencing the most valuable type-strain genomes for metagenomic binning, comparative biology and taxonomic classification.</title>
        <authorList>
            <person name="Goeker M."/>
        </authorList>
    </citation>
    <scope>NUCLEOTIDE SEQUENCE [LARGE SCALE GENOMIC DNA]</scope>
    <source>
        <strain evidence="1 2">DSM 16500</strain>
    </source>
</reference>
<dbReference type="EMBL" id="QQAX01000038">
    <property type="protein sequence ID" value="RDI37562.1"/>
    <property type="molecule type" value="Genomic_DNA"/>
</dbReference>
<accession>A0A370G1E5</accession>
<dbReference type="Proteomes" id="UP000254720">
    <property type="component" value="Unassembled WGS sequence"/>
</dbReference>
<dbReference type="InterPro" id="IPR057079">
    <property type="entry name" value="IcmW-like"/>
</dbReference>
<evidence type="ECO:0000313" key="1">
    <source>
        <dbReference type="EMBL" id="RDI37562.1"/>
    </source>
</evidence>
<dbReference type="AlphaFoldDB" id="A0A370G1E5"/>